<keyword evidence="2" id="KW-1185">Reference proteome</keyword>
<name>A0ABM1AXG6_MICOH</name>
<dbReference type="GeneID" id="101986419"/>
<evidence type="ECO:0000256" key="1">
    <source>
        <dbReference type="SAM" id="MobiDB-lite"/>
    </source>
</evidence>
<gene>
    <name evidence="3" type="primary">Spata33</name>
</gene>
<proteinExistence type="predicted"/>
<protein>
    <submittedName>
        <fullName evidence="3">Spermatogenesis-associated protein 33 isoform X2</fullName>
    </submittedName>
</protein>
<dbReference type="PANTHER" id="PTHR38649:SF1">
    <property type="entry name" value="SPERMATOGENESIS-ASSOCIATED PROTEIN 33"/>
    <property type="match status" value="1"/>
</dbReference>
<feature type="compositionally biased region" description="Basic and acidic residues" evidence="1">
    <location>
        <begin position="7"/>
        <end position="18"/>
    </location>
</feature>
<sequence length="131" mass="14677">MGQSKSKPREKTVEEEKMVPTNFVAKSKEKVMEKESKQLDKEALNQPADSLLFAAGTSKHSRPSSSSEGIHHAYSSAWLWRQGSFMFQCFIFGVKNGFLHSAAGTINTQDYTILKRDSGPCFAIGREVFLR</sequence>
<evidence type="ECO:0000313" key="2">
    <source>
        <dbReference type="Proteomes" id="UP000694915"/>
    </source>
</evidence>
<feature type="compositionally biased region" description="Basic and acidic residues" evidence="1">
    <location>
        <begin position="26"/>
        <end position="41"/>
    </location>
</feature>
<dbReference type="Proteomes" id="UP000694915">
    <property type="component" value="Chromosome 4"/>
</dbReference>
<feature type="region of interest" description="Disordered" evidence="1">
    <location>
        <begin position="1"/>
        <end position="41"/>
    </location>
</feature>
<dbReference type="InterPro" id="IPR027930">
    <property type="entry name" value="DUF4609"/>
</dbReference>
<accession>A0ABM1AXG6</accession>
<evidence type="ECO:0000313" key="3">
    <source>
        <dbReference type="RefSeq" id="XP_013210105.1"/>
    </source>
</evidence>
<dbReference type="PANTHER" id="PTHR38649">
    <property type="entry name" value="SPERMATOGENESIS-ASSOCIATED PROTEIN 33"/>
    <property type="match status" value="1"/>
</dbReference>
<reference evidence="3" key="1">
    <citation type="submission" date="2025-08" db="UniProtKB">
        <authorList>
            <consortium name="RefSeq"/>
        </authorList>
    </citation>
    <scope>IDENTIFICATION</scope>
</reference>
<organism evidence="2 3">
    <name type="scientific">Microtus ochrogaster</name>
    <name type="common">Prairie vole</name>
    <dbReference type="NCBI Taxonomy" id="79684"/>
    <lineage>
        <taxon>Eukaryota</taxon>
        <taxon>Metazoa</taxon>
        <taxon>Chordata</taxon>
        <taxon>Craniata</taxon>
        <taxon>Vertebrata</taxon>
        <taxon>Euteleostomi</taxon>
        <taxon>Mammalia</taxon>
        <taxon>Eutheria</taxon>
        <taxon>Euarchontoglires</taxon>
        <taxon>Glires</taxon>
        <taxon>Rodentia</taxon>
        <taxon>Myomorpha</taxon>
        <taxon>Muroidea</taxon>
        <taxon>Cricetidae</taxon>
        <taxon>Arvicolinae</taxon>
        <taxon>Microtus</taxon>
    </lineage>
</organism>
<dbReference type="RefSeq" id="XP_013210105.1">
    <property type="nucleotide sequence ID" value="XM_013354651.2"/>
</dbReference>